<reference evidence="10" key="1">
    <citation type="submission" date="2023-06" db="EMBL/GenBank/DDBJ databases">
        <title>Genome-scale phylogeny and comparative genomics of the fungal order Sordariales.</title>
        <authorList>
            <consortium name="Lawrence Berkeley National Laboratory"/>
            <person name="Hensen N."/>
            <person name="Bonometti L."/>
            <person name="Westerberg I."/>
            <person name="Brannstrom I.O."/>
            <person name="Guillou S."/>
            <person name="Cros-Aarteil S."/>
            <person name="Calhoun S."/>
            <person name="Haridas S."/>
            <person name="Kuo A."/>
            <person name="Mondo S."/>
            <person name="Pangilinan J."/>
            <person name="Riley R."/>
            <person name="Labutti K."/>
            <person name="Andreopoulos B."/>
            <person name="Lipzen A."/>
            <person name="Chen C."/>
            <person name="Yanf M."/>
            <person name="Daum C."/>
            <person name="Ng V."/>
            <person name="Clum A."/>
            <person name="Steindorff A."/>
            <person name="Ohm R."/>
            <person name="Martin F."/>
            <person name="Silar P."/>
            <person name="Natvig D."/>
            <person name="Lalanne C."/>
            <person name="Gautier V."/>
            <person name="Ament-Velasquez S.L."/>
            <person name="Kruys A."/>
            <person name="Hutchinson M.I."/>
            <person name="Powell A.J."/>
            <person name="Barry K."/>
            <person name="Miller A.N."/>
            <person name="Grigoriev I.V."/>
            <person name="Debuchy R."/>
            <person name="Gladieux P."/>
            <person name="Thoren M.H."/>
            <person name="Johannesson H."/>
        </authorList>
    </citation>
    <scope>NUCLEOTIDE SEQUENCE</scope>
    <source>
        <strain evidence="10">8032-3</strain>
    </source>
</reference>
<dbReference type="AlphaFoldDB" id="A0AAJ0FKM7"/>
<keyword evidence="4 8" id="KW-0812">Transmembrane</keyword>
<accession>A0AAJ0FKM7</accession>
<dbReference type="InterPro" id="IPR005828">
    <property type="entry name" value="MFS_sugar_transport-like"/>
</dbReference>
<dbReference type="InterPro" id="IPR036259">
    <property type="entry name" value="MFS_trans_sf"/>
</dbReference>
<keyword evidence="5 8" id="KW-1133">Transmembrane helix</keyword>
<feature type="domain" description="Major facilitator superfamily (MFS) profile" evidence="9">
    <location>
        <begin position="19"/>
        <end position="465"/>
    </location>
</feature>
<feature type="transmembrane region" description="Helical" evidence="8">
    <location>
        <begin position="443"/>
        <end position="461"/>
    </location>
</feature>
<evidence type="ECO:0000256" key="2">
    <source>
        <dbReference type="ARBA" id="ARBA00010992"/>
    </source>
</evidence>
<organism evidence="10 11">
    <name type="scientific">Phialemonium atrogriseum</name>
    <dbReference type="NCBI Taxonomy" id="1093897"/>
    <lineage>
        <taxon>Eukaryota</taxon>
        <taxon>Fungi</taxon>
        <taxon>Dikarya</taxon>
        <taxon>Ascomycota</taxon>
        <taxon>Pezizomycotina</taxon>
        <taxon>Sordariomycetes</taxon>
        <taxon>Sordariomycetidae</taxon>
        <taxon>Cephalothecales</taxon>
        <taxon>Cephalothecaceae</taxon>
        <taxon>Phialemonium</taxon>
    </lineage>
</organism>
<dbReference type="InterPro" id="IPR003663">
    <property type="entry name" value="Sugar/inositol_transpt"/>
</dbReference>
<feature type="transmembrane region" description="Helical" evidence="8">
    <location>
        <begin position="343"/>
        <end position="362"/>
    </location>
</feature>
<dbReference type="Pfam" id="PF00083">
    <property type="entry name" value="Sugar_tr"/>
    <property type="match status" value="1"/>
</dbReference>
<dbReference type="Gene3D" id="1.20.1250.20">
    <property type="entry name" value="MFS general substrate transporter like domains"/>
    <property type="match status" value="1"/>
</dbReference>
<evidence type="ECO:0000256" key="6">
    <source>
        <dbReference type="ARBA" id="ARBA00023136"/>
    </source>
</evidence>
<evidence type="ECO:0000259" key="9">
    <source>
        <dbReference type="PROSITE" id="PS50850"/>
    </source>
</evidence>
<dbReference type="InterPro" id="IPR020846">
    <property type="entry name" value="MFS_dom"/>
</dbReference>
<dbReference type="GO" id="GO:0016020">
    <property type="term" value="C:membrane"/>
    <property type="evidence" value="ECO:0007669"/>
    <property type="project" value="UniProtKB-SubCell"/>
</dbReference>
<feature type="transmembrane region" description="Helical" evidence="8">
    <location>
        <begin position="66"/>
        <end position="86"/>
    </location>
</feature>
<evidence type="ECO:0000256" key="1">
    <source>
        <dbReference type="ARBA" id="ARBA00004141"/>
    </source>
</evidence>
<dbReference type="PANTHER" id="PTHR48022:SF27">
    <property type="entry name" value="MAJOR FACILITATOR SUPERFAMILY (MFS) PROFILE DOMAIN-CONTAINING PROTEIN"/>
    <property type="match status" value="1"/>
</dbReference>
<feature type="transmembrane region" description="Helical" evidence="8">
    <location>
        <begin position="409"/>
        <end position="431"/>
    </location>
</feature>
<sequence length="527" mass="57160">MVFKKPSALRELTPRLLRIHLFASIGAMNFGYDNNWWSGVINAQSFIDDYGQNNGPGQPRTLPSSWISIASGTPIAGWIVGCVIASYLTSTLGRKKTIVIVCLIALLGMILQCAIHNYWGLMAGRLVNALSMGIEANCVPMYMAELAPASTRGGLVNLYQTWLYVGGVLASATVYASTKHLVGQWTYMTPIVVQLAPPCMLLCAVWFIPESPRWLLQKGRMDDARKALAYMRHGVSNEEEVVMELRLVDQAMQHEMEIHRATTYADCFRGSNAHRTLVAMGVQCLQQAQGNSFTSSYLVIFLNQVGVADPQLITCANLCCCLGGSILAFYLSDKIGRRPMLMGGAFFMAGLMWTVSGLASWTPGGVSGASAQGAIAAILLYGAFAAACWGSVMWTVTAEVGTSQLRERTMAIATVGGFSTSILVTYINPFVQNEPGNLGSRVGMIYGSISILAIVFVFFVVPEMKGRSLEELDDLFHSKVPAWKSRSFISTGIGAQITNMEGANVGEAYDQAVKQALVVDSERVEKV</sequence>
<feature type="transmembrane region" description="Helical" evidence="8">
    <location>
        <begin position="161"/>
        <end position="178"/>
    </location>
</feature>
<name>A0AAJ0FKM7_9PEZI</name>
<evidence type="ECO:0000256" key="3">
    <source>
        <dbReference type="ARBA" id="ARBA00022448"/>
    </source>
</evidence>
<dbReference type="EMBL" id="MU839021">
    <property type="protein sequence ID" value="KAK1764235.1"/>
    <property type="molecule type" value="Genomic_DNA"/>
</dbReference>
<dbReference type="SUPFAM" id="SSF103473">
    <property type="entry name" value="MFS general substrate transporter"/>
    <property type="match status" value="1"/>
</dbReference>
<dbReference type="PROSITE" id="PS00216">
    <property type="entry name" value="SUGAR_TRANSPORT_1"/>
    <property type="match status" value="1"/>
</dbReference>
<comment type="similarity">
    <text evidence="2 7">Belongs to the major facilitator superfamily. Sugar transporter (TC 2.A.1.1) family.</text>
</comment>
<evidence type="ECO:0000256" key="8">
    <source>
        <dbReference type="SAM" id="Phobius"/>
    </source>
</evidence>
<proteinExistence type="inferred from homology"/>
<feature type="transmembrane region" description="Helical" evidence="8">
    <location>
        <begin position="185"/>
        <end position="208"/>
    </location>
</feature>
<comment type="caution">
    <text evidence="10">The sequence shown here is derived from an EMBL/GenBank/DDBJ whole genome shotgun (WGS) entry which is preliminary data.</text>
</comment>
<keyword evidence="6 8" id="KW-0472">Membrane</keyword>
<evidence type="ECO:0000256" key="4">
    <source>
        <dbReference type="ARBA" id="ARBA00022692"/>
    </source>
</evidence>
<dbReference type="Proteomes" id="UP001244011">
    <property type="component" value="Unassembled WGS sequence"/>
</dbReference>
<feature type="transmembrane region" description="Helical" evidence="8">
    <location>
        <begin position="311"/>
        <end position="331"/>
    </location>
</feature>
<dbReference type="PROSITE" id="PS50850">
    <property type="entry name" value="MFS"/>
    <property type="match status" value="1"/>
</dbReference>
<gene>
    <name evidence="10" type="ORF">QBC33DRAFT_547566</name>
</gene>
<comment type="subcellular location">
    <subcellularLocation>
        <location evidence="1">Membrane</location>
        <topology evidence="1">Multi-pass membrane protein</topology>
    </subcellularLocation>
</comment>
<keyword evidence="3 7" id="KW-0813">Transport</keyword>
<evidence type="ECO:0000313" key="11">
    <source>
        <dbReference type="Proteomes" id="UP001244011"/>
    </source>
</evidence>
<dbReference type="GO" id="GO:0005351">
    <property type="term" value="F:carbohydrate:proton symporter activity"/>
    <property type="evidence" value="ECO:0007669"/>
    <property type="project" value="TreeGrafter"/>
</dbReference>
<dbReference type="GeneID" id="85311940"/>
<feature type="transmembrane region" description="Helical" evidence="8">
    <location>
        <begin position="98"/>
        <end position="119"/>
    </location>
</feature>
<evidence type="ECO:0000313" key="10">
    <source>
        <dbReference type="EMBL" id="KAK1764235.1"/>
    </source>
</evidence>
<dbReference type="PANTHER" id="PTHR48022">
    <property type="entry name" value="PLASTIDIC GLUCOSE TRANSPORTER 4"/>
    <property type="match status" value="1"/>
</dbReference>
<evidence type="ECO:0000256" key="7">
    <source>
        <dbReference type="RuleBase" id="RU003346"/>
    </source>
</evidence>
<dbReference type="RefSeq" id="XP_060280448.1">
    <property type="nucleotide sequence ID" value="XM_060428753.1"/>
</dbReference>
<evidence type="ECO:0000256" key="5">
    <source>
        <dbReference type="ARBA" id="ARBA00022989"/>
    </source>
</evidence>
<dbReference type="InterPro" id="IPR050360">
    <property type="entry name" value="MFS_Sugar_Transporters"/>
</dbReference>
<protein>
    <submittedName>
        <fullName evidence="10">General substrate transporter</fullName>
    </submittedName>
</protein>
<feature type="transmembrane region" description="Helical" evidence="8">
    <location>
        <begin position="374"/>
        <end position="397"/>
    </location>
</feature>
<keyword evidence="11" id="KW-1185">Reference proteome</keyword>
<dbReference type="NCBIfam" id="TIGR00879">
    <property type="entry name" value="SP"/>
    <property type="match status" value="1"/>
</dbReference>
<dbReference type="InterPro" id="IPR005829">
    <property type="entry name" value="Sugar_transporter_CS"/>
</dbReference>